<feature type="transmembrane region" description="Helical" evidence="1">
    <location>
        <begin position="56"/>
        <end position="75"/>
    </location>
</feature>
<keyword evidence="1" id="KW-1133">Transmembrane helix</keyword>
<evidence type="ECO:0000313" key="3">
    <source>
        <dbReference type="Proteomes" id="UP000585802"/>
    </source>
</evidence>
<gene>
    <name evidence="2" type="ORF">EYQ70_04470</name>
</gene>
<comment type="caution">
    <text evidence="2">The sequence shown here is derived from an EMBL/GenBank/DDBJ whole genome shotgun (WGS) entry which is preliminary data.</text>
</comment>
<sequence>MASKIPLGINWLDLLTFAAAKDPELAPHSYLMYLLSWTFLVGLFVLFIFPVIGNTLGFIIITLMIILFVGAIWYFHNNQIFAD</sequence>
<proteinExistence type="predicted"/>
<name>A0A7J4GV69_9ARCH</name>
<evidence type="ECO:0000313" key="2">
    <source>
        <dbReference type="EMBL" id="HIF37634.1"/>
    </source>
</evidence>
<organism evidence="2 3">
    <name type="scientific">Marine Group III euryarchaeote</name>
    <dbReference type="NCBI Taxonomy" id="2173149"/>
    <lineage>
        <taxon>Archaea</taxon>
        <taxon>Methanobacteriati</taxon>
        <taxon>Thermoplasmatota</taxon>
        <taxon>Thermoplasmata</taxon>
        <taxon>Candidatus Thermoprofundales</taxon>
    </lineage>
</organism>
<accession>A0A7J4GV69</accession>
<dbReference type="EMBL" id="DUCX01000074">
    <property type="protein sequence ID" value="HIF37634.1"/>
    <property type="molecule type" value="Genomic_DNA"/>
</dbReference>
<keyword evidence="1" id="KW-0472">Membrane</keyword>
<reference evidence="3" key="1">
    <citation type="journal article" date="2019" name="bioRxiv">
        <title>Genome diversification in globally distributed novel marine Proteobacteria is linked to environmental adaptation.</title>
        <authorList>
            <person name="Zhou Z."/>
            <person name="Tran P.Q."/>
            <person name="Kieft K."/>
            <person name="Anantharaman K."/>
        </authorList>
    </citation>
    <scope>NUCLEOTIDE SEQUENCE [LARGE SCALE GENOMIC DNA]</scope>
</reference>
<feature type="transmembrane region" description="Helical" evidence="1">
    <location>
        <begin position="30"/>
        <end position="49"/>
    </location>
</feature>
<protein>
    <submittedName>
        <fullName evidence="2">Uncharacterized protein</fullName>
    </submittedName>
</protein>
<dbReference type="Proteomes" id="UP000585802">
    <property type="component" value="Unassembled WGS sequence"/>
</dbReference>
<evidence type="ECO:0000256" key="1">
    <source>
        <dbReference type="SAM" id="Phobius"/>
    </source>
</evidence>
<keyword evidence="1" id="KW-0812">Transmembrane</keyword>
<dbReference type="AlphaFoldDB" id="A0A7J4GV69"/>